<evidence type="ECO:0000313" key="8">
    <source>
        <dbReference type="EMBL" id="AKP67624.1"/>
    </source>
</evidence>
<dbReference type="GO" id="GO:0045892">
    <property type="term" value="P:negative regulation of DNA-templated transcription"/>
    <property type="evidence" value="ECO:0007669"/>
    <property type="project" value="TreeGrafter"/>
</dbReference>
<dbReference type="NCBIfam" id="TIGR02116">
    <property type="entry name" value="toxin_Txe_YoeB"/>
    <property type="match status" value="1"/>
</dbReference>
<keyword evidence="3" id="KW-0540">Nuclease</keyword>
<keyword evidence="2" id="KW-1277">Toxin-antitoxin system</keyword>
<dbReference type="Gene3D" id="3.30.2310.20">
    <property type="entry name" value="RelE-like"/>
    <property type="match status" value="1"/>
</dbReference>
<evidence type="ECO:0000256" key="3">
    <source>
        <dbReference type="ARBA" id="ARBA00022722"/>
    </source>
</evidence>
<comment type="similarity">
    <text evidence="1">Belongs to the YoeB family.</text>
</comment>
<dbReference type="Pfam" id="PF06769">
    <property type="entry name" value="YoeB_toxin"/>
    <property type="match status" value="1"/>
</dbReference>
<dbReference type="GO" id="GO:0004519">
    <property type="term" value="F:endonuclease activity"/>
    <property type="evidence" value="ECO:0007669"/>
    <property type="project" value="UniProtKB-KW"/>
</dbReference>
<dbReference type="AlphaFoldDB" id="A0A0H4QGT8"/>
<evidence type="ECO:0000256" key="1">
    <source>
        <dbReference type="ARBA" id="ARBA00008172"/>
    </source>
</evidence>
<evidence type="ECO:0000256" key="4">
    <source>
        <dbReference type="ARBA" id="ARBA00022759"/>
    </source>
</evidence>
<dbReference type="GO" id="GO:0006401">
    <property type="term" value="P:RNA catabolic process"/>
    <property type="evidence" value="ECO:0007669"/>
    <property type="project" value="InterPro"/>
</dbReference>
<proteinExistence type="inferred from homology"/>
<protein>
    <recommendedName>
        <fullName evidence="7">Endoribonuclease YoeB</fullName>
    </recommendedName>
    <alternativeName>
        <fullName evidence="6">Putative mRNA interferase YoeB</fullName>
    </alternativeName>
</protein>
<name>A0A0H4QGT8_9LACO</name>
<dbReference type="PANTHER" id="PTHR38039:SF1">
    <property type="entry name" value="TOXIN YOEB"/>
    <property type="match status" value="1"/>
</dbReference>
<dbReference type="KEGG" id="lgn:ABM34_08825"/>
<evidence type="ECO:0000256" key="2">
    <source>
        <dbReference type="ARBA" id="ARBA00022649"/>
    </source>
</evidence>
<dbReference type="EMBL" id="CP012034">
    <property type="protein sequence ID" value="AKP67624.1"/>
    <property type="molecule type" value="Genomic_DNA"/>
</dbReference>
<dbReference type="InterPro" id="IPR035093">
    <property type="entry name" value="RelE/ParE_toxin_dom_sf"/>
</dbReference>
<gene>
    <name evidence="8" type="ORF">ABM34_08825</name>
</gene>
<dbReference type="Proteomes" id="UP000036106">
    <property type="component" value="Chromosome"/>
</dbReference>
<dbReference type="PANTHER" id="PTHR38039">
    <property type="entry name" value="TOXIN YOEB"/>
    <property type="match status" value="1"/>
</dbReference>
<keyword evidence="5" id="KW-0378">Hydrolase</keyword>
<sequence length="88" mass="10554">MYTITIKSQAKNDLKKIKGSKLEKNFLKIINTLRHDPFENSRSFEKLVPPISRFYSRRINILHRVVYTVDNESKTVTIWYAYGQYQRN</sequence>
<evidence type="ECO:0000256" key="6">
    <source>
        <dbReference type="ARBA" id="ARBA00030388"/>
    </source>
</evidence>
<keyword evidence="9" id="KW-1185">Reference proteome</keyword>
<dbReference type="OrthoDB" id="9801102at2"/>
<reference evidence="9" key="1">
    <citation type="submission" date="2015-07" db="EMBL/GenBank/DDBJ databases">
        <title>Lactobacillus ginsenosidimutans/EMML 3141/ whole genome sequencing.</title>
        <authorList>
            <person name="Kim M.K."/>
            <person name="Im W.-T."/>
            <person name="Srinivasan S."/>
            <person name="Lee J.-J."/>
        </authorList>
    </citation>
    <scope>NUCLEOTIDE SEQUENCE [LARGE SCALE GENOMIC DNA]</scope>
    <source>
        <strain evidence="9">EMML 3041</strain>
    </source>
</reference>
<organism evidence="8 9">
    <name type="scientific">Companilactobacillus ginsenosidimutans</name>
    <dbReference type="NCBI Taxonomy" id="1007676"/>
    <lineage>
        <taxon>Bacteria</taxon>
        <taxon>Bacillati</taxon>
        <taxon>Bacillota</taxon>
        <taxon>Bacilli</taxon>
        <taxon>Lactobacillales</taxon>
        <taxon>Lactobacillaceae</taxon>
        <taxon>Companilactobacillus</taxon>
    </lineage>
</organism>
<evidence type="ECO:0000256" key="7">
    <source>
        <dbReference type="ARBA" id="ARBA00050056"/>
    </source>
</evidence>
<accession>A0A0H4QGT8</accession>
<dbReference type="PATRIC" id="fig|1007676.4.peg.1791"/>
<dbReference type="STRING" id="1007676.ABM34_08825"/>
<dbReference type="InterPro" id="IPR009614">
    <property type="entry name" value="YoeB_toxin"/>
</dbReference>
<dbReference type="RefSeq" id="WP_048705090.1">
    <property type="nucleotide sequence ID" value="NZ_CP012034.1"/>
</dbReference>
<evidence type="ECO:0000256" key="5">
    <source>
        <dbReference type="ARBA" id="ARBA00022801"/>
    </source>
</evidence>
<dbReference type="SUPFAM" id="SSF143011">
    <property type="entry name" value="RelE-like"/>
    <property type="match status" value="1"/>
</dbReference>
<keyword evidence="4" id="KW-0255">Endonuclease</keyword>
<dbReference type="GO" id="GO:0016787">
    <property type="term" value="F:hydrolase activity"/>
    <property type="evidence" value="ECO:0007669"/>
    <property type="project" value="UniProtKB-KW"/>
</dbReference>
<evidence type="ECO:0000313" key="9">
    <source>
        <dbReference type="Proteomes" id="UP000036106"/>
    </source>
</evidence>